<keyword evidence="2 7" id="KW-0812">Transmembrane</keyword>
<organism evidence="11 12">
    <name type="scientific">Tetrahymena thermophila (strain SB210)</name>
    <dbReference type="NCBI Taxonomy" id="312017"/>
    <lineage>
        <taxon>Eukaryota</taxon>
        <taxon>Sar</taxon>
        <taxon>Alveolata</taxon>
        <taxon>Ciliophora</taxon>
        <taxon>Intramacronucleata</taxon>
        <taxon>Oligohymenophorea</taxon>
        <taxon>Hymenostomatida</taxon>
        <taxon>Tetrahymenina</taxon>
        <taxon>Tetrahymenidae</taxon>
        <taxon>Tetrahymena</taxon>
    </lineage>
</organism>
<dbReference type="RefSeq" id="XP_001013405.2">
    <property type="nucleotide sequence ID" value="XM_001013405.2"/>
</dbReference>
<feature type="transmembrane region" description="Helical" evidence="7">
    <location>
        <begin position="2821"/>
        <end position="2840"/>
    </location>
</feature>
<evidence type="ECO:0000256" key="2">
    <source>
        <dbReference type="ARBA" id="ARBA00022692"/>
    </source>
</evidence>
<reference evidence="12" key="1">
    <citation type="journal article" date="2006" name="PLoS Biol.">
        <title>Macronuclear genome sequence of the ciliate Tetrahymena thermophila, a model eukaryote.</title>
        <authorList>
            <person name="Eisen J.A."/>
            <person name="Coyne R.S."/>
            <person name="Wu M."/>
            <person name="Wu D."/>
            <person name="Thiagarajan M."/>
            <person name="Wortman J.R."/>
            <person name="Badger J.H."/>
            <person name="Ren Q."/>
            <person name="Amedeo P."/>
            <person name="Jones K.M."/>
            <person name="Tallon L.J."/>
            <person name="Delcher A.L."/>
            <person name="Salzberg S.L."/>
            <person name="Silva J.C."/>
            <person name="Haas B.J."/>
            <person name="Majoros W.H."/>
            <person name="Farzad M."/>
            <person name="Carlton J.M."/>
            <person name="Smith R.K. Jr."/>
            <person name="Garg J."/>
            <person name="Pearlman R.E."/>
            <person name="Karrer K.M."/>
            <person name="Sun L."/>
            <person name="Manning G."/>
            <person name="Elde N.C."/>
            <person name="Turkewitz A.P."/>
            <person name="Asai D.J."/>
            <person name="Wilkes D.E."/>
            <person name="Wang Y."/>
            <person name="Cai H."/>
            <person name="Collins K."/>
            <person name="Stewart B.A."/>
            <person name="Lee S.R."/>
            <person name="Wilamowska K."/>
            <person name="Weinberg Z."/>
            <person name="Ruzzo W.L."/>
            <person name="Wloga D."/>
            <person name="Gaertig J."/>
            <person name="Frankel J."/>
            <person name="Tsao C.-C."/>
            <person name="Gorovsky M.A."/>
            <person name="Keeling P.J."/>
            <person name="Waller R.F."/>
            <person name="Patron N.J."/>
            <person name="Cherry J.M."/>
            <person name="Stover N.A."/>
            <person name="Krieger C.J."/>
            <person name="del Toro C."/>
            <person name="Ryder H.F."/>
            <person name="Williamson S.C."/>
            <person name="Barbeau R.A."/>
            <person name="Hamilton E.P."/>
            <person name="Orias E."/>
        </authorList>
    </citation>
    <scope>NUCLEOTIDE SEQUENCE [LARGE SCALE GENOMIC DNA]</scope>
    <source>
        <strain evidence="12">SB210</strain>
    </source>
</reference>
<evidence type="ECO:0000256" key="7">
    <source>
        <dbReference type="SAM" id="Phobius"/>
    </source>
</evidence>
<evidence type="ECO:0000256" key="4">
    <source>
        <dbReference type="ARBA" id="ARBA00023136"/>
    </source>
</evidence>
<dbReference type="Pfam" id="PF08709">
    <property type="entry name" value="Ins145_P3_rec"/>
    <property type="match status" value="1"/>
</dbReference>
<feature type="compositionally biased region" description="Low complexity" evidence="6">
    <location>
        <begin position="2901"/>
        <end position="2912"/>
    </location>
</feature>
<name>Q238R0_TETTS</name>
<dbReference type="Pfam" id="PF00520">
    <property type="entry name" value="Ion_trans"/>
    <property type="match status" value="1"/>
</dbReference>
<dbReference type="OrthoDB" id="313236at2759"/>
<feature type="region of interest" description="Disordered" evidence="6">
    <location>
        <begin position="184"/>
        <end position="213"/>
    </location>
</feature>
<feature type="compositionally biased region" description="Acidic residues" evidence="6">
    <location>
        <begin position="2921"/>
        <end position="2938"/>
    </location>
</feature>
<feature type="domain" description="RyR/IP3R Homology associated" evidence="9">
    <location>
        <begin position="2597"/>
        <end position="2686"/>
    </location>
</feature>
<keyword evidence="4 7" id="KW-0472">Membrane</keyword>
<evidence type="ECO:0000256" key="1">
    <source>
        <dbReference type="ARBA" id="ARBA00004141"/>
    </source>
</evidence>
<feature type="transmembrane region" description="Helical" evidence="7">
    <location>
        <begin position="3287"/>
        <end position="3307"/>
    </location>
</feature>
<dbReference type="HOGENOM" id="CLU_225746_0_0_1"/>
<dbReference type="Pfam" id="PF08454">
    <property type="entry name" value="RIH_assoc"/>
    <property type="match status" value="1"/>
</dbReference>
<dbReference type="Proteomes" id="UP000009168">
    <property type="component" value="Unassembled WGS sequence"/>
</dbReference>
<protein>
    <submittedName>
        <fullName evidence="11">Cation channel family protein</fullName>
    </submittedName>
</protein>
<dbReference type="GeneID" id="7824005"/>
<dbReference type="GO" id="GO:0006816">
    <property type="term" value="P:calcium ion transport"/>
    <property type="evidence" value="ECO:0007669"/>
    <property type="project" value="InterPro"/>
</dbReference>
<evidence type="ECO:0000259" key="8">
    <source>
        <dbReference type="Pfam" id="PF00520"/>
    </source>
</evidence>
<evidence type="ECO:0000256" key="3">
    <source>
        <dbReference type="ARBA" id="ARBA00022989"/>
    </source>
</evidence>
<dbReference type="KEGG" id="tet:TTHERM_00454060"/>
<proteinExistence type="predicted"/>
<sequence>MSKQVSNQNIVFIQSRSPTQSKLINNFVQERDTPMSGLNIDEHQQNDKNLFHTIRQFPQAQALISDHSNQHQTNEDGILESHSLAPKDILEQQKKAKLELFKQRSLMKQPTIFRNQENEEKEDQQGEEKEGISQDINLKYGDIVYFKYYREQSKGIVSGDGIAGNKIECVSVGNIIKSGSEEHFNQQQSVNGEGDDFDDIDEKQGYANQSNDPNYKRQILNKKASLQFRKCLFRVTNSKKYYYQNLYNIELKNMKSSSYKSKNQQQKLTDIEQKMREEQEENQRAYQHKMGTNVIYGQEIQLEHIYSKCIVTLNPDVLAYEHCCRELSLEEIPSQWSNFIITSSNNAKKTGEPVMYKEQISIYSSENPYYWINIQQSQSSSSDDNTEAVTDLFDEGLEVNCTDRSASMKLSLYLGVNEQKERSEQMEQQENQPIQIGDVVYIYNRIVKGRIGVARKNQSQENDSQFQMKRVELKLETNDDFKQRKGLEIQVLKVEDYTKNISSQYEFFIDTSEDEKRIETLWEIQRERNFDSSLASHDDNYRIKNIWTGLYLYLNDNDEIDLTLEGNLDKTFFSIKPKRVLQLIENTLVYQQPVKILQSLVDHTMYLRVKEDPNEEDEFNYFNQRGKQSAKKLGLMRNQCRLLEEKPKIVNTISSYNIKKDKRGEIEFEFIRADPKLINLADRVSSLFPYLMNFYIFLLHWGNRIQKNPGSNEEWYYEYFKAFEQQKYLYNYVQQLYQSIENLEDFLKPDTNLYERQRILLDAGIVEILLLTLKLIHYKIYCHCEIDNQNQFQEQKNINDKLNSIPDRTAQKIASIKLLKTISVLYDILIKCIQGNSQCSSFVLKMQKDNFLFNQIKFHKSEVVMLLKEATRYVDGDQKEQNVENMKKWVSKIQQISAANVQEQTFIIELLCLSITDHLEQPITEYQNSLRKLLFNQPRRFKDDDDDDANGNERVKFSGKQRERKYTGFLKKSHLLSFKIEQDSPYIIFNLLNSNKSKFENDNQDLYYTGKKGVVRDDENINHFPFDHINGSQVKGKTNTQLQQSIEKYEVYVLEVLNLYSLLSAGRNMKSIKCLQTLGLTKNFIYKCLQSKKIDGSHLRQYKSILNLYDSFILNVSPFTPITGYHNLVFQNIDFKDFDPKKQPSFHLFREIVVNQETKNSIRDEYQKLVDKNSLQAQENDSNLLQLYAKCIVDREEQWYRESKTNPEKRHQISSLRIQEELTIYTKEERNKIIEKLNHEISLQQNPNADKAKLSKFMMETFLQMLKIVKTRINLGYNTPEQNQRIMDIIPNIFMALIEYKEEMQNVAIQNDLTEIAAAAHKKDKRKNAAEADRFNQNWIYAFMRYNLEYSFDDLITTKIFIEAITIVNIITKLNMYLYIVEVIQSKKYFTDDSLEFFYQFKFSLEDQQKINRSNGVNLNVLIMQTLEYLKRDPILEQTMFKTLIKNFDYLKDLQNQMLEVEIIEDLQEIEIYKDVNGITENNQNSQRSPQDIKLMVFKTIQYFQFLEVLLKDKFFEIKVKDLKDEEEEKIYESKLTKINELEQSFDQLNLAIDYCISLFSKKIAVEGTKNKQQHYKLQLQNIFRHSRIPEYLLNLLDKVPQYNSVFIEFYRKLIKFFEHYTEDNMTNKRKLLDYITNIMNLCLVPNTLIATPEKLSDKIQTPIQPIKISKLCIQLLEEIKDDGTIIKDIINQIINLIEENNPFNVSKDKFSNQNWKQMKYKIYRFGVDELKCLALIQYFKILKSLTFAHNKKPIQSNQLQILNNFMHKRVLTDIVQPIIESYLTRFQIKFESQPEYLKLKLHTQGIILLAYCCKDFKIGIQEIQRFVMFDTLKAIIVSQYSPFMLKRAYLKCLFEAYVNKVYDIEKDSSNETISNIELNDILTSEIIPILSVTTSYKYLQGLIIHNEEKGQEVKGLRDNVTRNKYKIFKSNKDYEKAIWADDQKKNDDQENIQEQGIVKDVSEYWKYLFKEGVIHFVIDSFDEFSDILVGDQKDADYQGSVLSNFQFIGNYLQKLYEQIEIVEKEFKVISIQQKTYVDFELMRNVLDIIPIGNPKKSGTHFIIDKNKEEKNQVVKLNINNQEQAVENNNAGKQEINVADYVKDLEQIEVQKQFKLQLVRKRIKLQEFLYQFYTYFHDTKSITKALYLALNVQKLIFIPSQINHILKKYCNYEERYQNQLSLNSLSKKKIHSQAQDLEDQAKQVMGTLYQLATKSFKNEAVQDPVDLSIVNNIILSHKKARSQQAQIDFIKIQFSKIIKLNIKDQLNILKKSVIDQEVEKDLLQAKSNPYRLEALKGKYSQDIDNCIADYEVYVKSNDEDLKEDKSPLFNKSKTLLNNKINGISNPNPILDKSSNVARYDDLEEEEELTKVELFCLDRMMVDSQITLFLRDIQQELNIYGIDNPNEQEDEFLEELQDLEEEEKFTYQANSDINPQRRIFQSYIQLFSQVFEEKKYYLVKIVRLLLEVVQIDDLTMSQLTSTHHRERKRAKNKFDLLQLCQSEVAGQEIFIHALNLIKVTSTYDELQEGLTFMICMLNRGNQFAQNCVLNYLKKNTDSLVDFFSFLRNFFNQEITQQIKGMFDQQAISNIPTEFEILALKILRLIQLFCENVNEDFQYFLMKQIEDETTQISNYNVILEVSTFLSIFLEDDLLQMGRKQNIIIQCIDTLNECISGQQEVVDCVAQNKRLFIYLNEKIIRNNFNFAQKKIVNPTKDELRRFENYTANLKKNLELFQSAIKFILTIVSGVSKSEHLEFLLDQVQTNKLIRMIDQIYEQRIKPKEDYVQMGQVCQHLSQDNDDDDDDNGKIFCSEDFCIEGKVTLIDQLIMSIGFNVFIFFYYIRDAFPDYQDKLLAFHLDEKKDLEINLDLSDFGLSAKPQEEKIDEKKQNQQVLKNIRKQKSSRNNSIRAISNSKGQSGITNEEQDDDSEKDQNEQDEEEGPKKSQENINEEIDKFSARKLLSKGLAHQILKDIATLENNEPNDQQKDTNENIFTGKSKYQHIFDEHVDDSYLVKDKNRDYFKFFKNFVGSVEISNQHDILKKVYFQKPFYTKYLTPDIKKHLVYESDRDSDTERLMFLIDHATYYEEQMIHKQKISQWGIFSYVADKWRLYKQISYYLVVALTIITLATFGYTEETDNDVANSSNNENIKNTFVVVSYIQLILSFAILVSCAIERFPISVYRNVESQVYETIQRHKKNAGFPDDSISSVYNLIANKLYNVLSIKNAKSSLYVKILLVCFDKENIYNLCYLIITGFAFSNNLIYAFLLLDIVKRSEDLQNVISSITKNALSLLKFSFLGLVIMYIYGIIGNQSFKGDYQPENGTIGDTFILTITSTIKQGLKNGGGIAESLRSVDYDEHTFWSRYFFDLTFFIVINMLFIQMIFGIILDTFGELRDNRQELLALVTDTCYICGLSRRFVEANSDEDWYHHIYMEHNCYNLLFYIIYIRRKSENDCDALEKYIKKCLDRSEGENKLQLKPVDFTPIGKSLSIQNFRSKEKDHNESEEHDNEAHNESSENGKKQSEKKD</sequence>
<dbReference type="InParanoid" id="Q238R0"/>
<evidence type="ECO:0000259" key="10">
    <source>
        <dbReference type="Pfam" id="PF08709"/>
    </source>
</evidence>
<dbReference type="PANTHER" id="PTHR45816:SF4">
    <property type="entry name" value="RYR_IP3R HOMOLOGY ASSOCIATED DOMAIN-CONTAINING PROTEIN"/>
    <property type="match status" value="1"/>
</dbReference>
<feature type="domain" description="Inositol 1,4,5-trisphosphate/ryanodine receptor" evidence="10">
    <location>
        <begin position="224"/>
        <end position="389"/>
    </location>
</feature>
<dbReference type="Gene3D" id="1.10.287.70">
    <property type="match status" value="1"/>
</dbReference>
<feature type="region of interest" description="Disordered" evidence="6">
    <location>
        <begin position="3487"/>
        <end position="3525"/>
    </location>
</feature>
<dbReference type="InterPro" id="IPR013662">
    <property type="entry name" value="RIH_assoc-dom"/>
</dbReference>
<gene>
    <name evidence="11" type="ORF">TTHERM_00454060</name>
</gene>
<dbReference type="SUPFAM" id="SSF82109">
    <property type="entry name" value="MIR domain"/>
    <property type="match status" value="1"/>
</dbReference>
<comment type="subcellular location">
    <subcellularLocation>
        <location evidence="1">Membrane</location>
        <topology evidence="1">Multi-pass membrane protein</topology>
    </subcellularLocation>
</comment>
<dbReference type="Gene3D" id="2.80.10.50">
    <property type="match status" value="2"/>
</dbReference>
<dbReference type="InterPro" id="IPR005821">
    <property type="entry name" value="Ion_trans_dom"/>
</dbReference>
<feature type="domain" description="Ion transport" evidence="8">
    <location>
        <begin position="3257"/>
        <end position="3396"/>
    </location>
</feature>
<feature type="compositionally biased region" description="Basic and acidic residues" evidence="6">
    <location>
        <begin position="123"/>
        <end position="132"/>
    </location>
</feature>
<evidence type="ECO:0000313" key="11">
    <source>
        <dbReference type="EMBL" id="EAR93160.2"/>
    </source>
</evidence>
<evidence type="ECO:0000256" key="5">
    <source>
        <dbReference type="SAM" id="Coils"/>
    </source>
</evidence>
<accession>Q238R0</accession>
<feature type="transmembrane region" description="Helical" evidence="7">
    <location>
        <begin position="3152"/>
        <end position="3172"/>
    </location>
</feature>
<feature type="region of interest" description="Disordered" evidence="6">
    <location>
        <begin position="109"/>
        <end position="133"/>
    </location>
</feature>
<dbReference type="InterPro" id="IPR015925">
    <property type="entry name" value="Ryanodine_IP3_receptor"/>
</dbReference>
<dbReference type="GO" id="GO:0005216">
    <property type="term" value="F:monoatomic ion channel activity"/>
    <property type="evidence" value="ECO:0007669"/>
    <property type="project" value="InterPro"/>
</dbReference>
<evidence type="ECO:0000313" key="12">
    <source>
        <dbReference type="Proteomes" id="UP000009168"/>
    </source>
</evidence>
<feature type="transmembrane region" description="Helical" evidence="7">
    <location>
        <begin position="3363"/>
        <end position="3386"/>
    </location>
</feature>
<keyword evidence="5" id="KW-0175">Coiled coil</keyword>
<dbReference type="GO" id="GO:0016020">
    <property type="term" value="C:membrane"/>
    <property type="evidence" value="ECO:0007669"/>
    <property type="project" value="UniProtKB-SubCell"/>
</dbReference>
<dbReference type="InterPro" id="IPR036300">
    <property type="entry name" value="MIR_dom_sf"/>
</dbReference>
<feature type="transmembrane region" description="Helical" evidence="7">
    <location>
        <begin position="3113"/>
        <end position="3132"/>
    </location>
</feature>
<feature type="compositionally biased region" description="Basic and acidic residues" evidence="6">
    <location>
        <begin position="3493"/>
        <end position="3525"/>
    </location>
</feature>
<dbReference type="eggNOG" id="KOG3533">
    <property type="taxonomic scope" value="Eukaryota"/>
</dbReference>
<dbReference type="EMBL" id="GG662738">
    <property type="protein sequence ID" value="EAR93160.2"/>
    <property type="molecule type" value="Genomic_DNA"/>
</dbReference>
<dbReference type="PANTHER" id="PTHR45816">
    <property type="entry name" value="MIR DOMAIN-CONTAINING PROTEIN"/>
    <property type="match status" value="1"/>
</dbReference>
<keyword evidence="3 7" id="KW-1133">Transmembrane helix</keyword>
<feature type="coiled-coil region" evidence="5">
    <location>
        <begin position="261"/>
        <end position="288"/>
    </location>
</feature>
<evidence type="ECO:0000259" key="9">
    <source>
        <dbReference type="Pfam" id="PF08454"/>
    </source>
</evidence>
<feature type="transmembrane region" description="Helical" evidence="7">
    <location>
        <begin position="3246"/>
        <end position="3267"/>
    </location>
</feature>
<dbReference type="InterPro" id="IPR014821">
    <property type="entry name" value="Ins145_P3_rcpt"/>
</dbReference>
<keyword evidence="12" id="KW-1185">Reference proteome</keyword>
<feature type="region of interest" description="Disordered" evidence="6">
    <location>
        <begin position="2895"/>
        <end position="2947"/>
    </location>
</feature>
<evidence type="ECO:0000256" key="6">
    <source>
        <dbReference type="SAM" id="MobiDB-lite"/>
    </source>
</evidence>